<feature type="region of interest" description="Disordered" evidence="1">
    <location>
        <begin position="146"/>
        <end position="172"/>
    </location>
</feature>
<accession>A0A0R3SEP7</accession>
<reference evidence="4" key="1">
    <citation type="submission" date="2016-04" db="UniProtKB">
        <authorList>
            <consortium name="WormBaseParasite"/>
        </authorList>
    </citation>
    <scope>IDENTIFICATION</scope>
</reference>
<organism evidence="4">
    <name type="scientific">Hymenolepis diminuta</name>
    <name type="common">Rat tapeworm</name>
    <dbReference type="NCBI Taxonomy" id="6216"/>
    <lineage>
        <taxon>Eukaryota</taxon>
        <taxon>Metazoa</taxon>
        <taxon>Spiralia</taxon>
        <taxon>Lophotrochozoa</taxon>
        <taxon>Platyhelminthes</taxon>
        <taxon>Cestoda</taxon>
        <taxon>Eucestoda</taxon>
        <taxon>Cyclophyllidea</taxon>
        <taxon>Hymenolepididae</taxon>
        <taxon>Hymenolepis</taxon>
    </lineage>
</organism>
<feature type="compositionally biased region" description="Basic and acidic residues" evidence="1">
    <location>
        <begin position="100"/>
        <end position="113"/>
    </location>
</feature>
<evidence type="ECO:0000313" key="2">
    <source>
        <dbReference type="EMBL" id="VDL29449.1"/>
    </source>
</evidence>
<evidence type="ECO:0000313" key="4">
    <source>
        <dbReference type="WBParaSite" id="HDID_0000325501-mRNA-1"/>
    </source>
</evidence>
<sequence>MGASLAERLEAIATEKKLSTAQVKRLLKEVLTNPVVVSAFKQYMSGQLTLLEPETGAASTSTQRQAKFLGFDLSAFGPNSNVIDTWCKRRVTRSLTKKLKAEVAKKRQQESKSKPGGPAAGTLIDMNFTDEDEDEDAEKVVEKVQPKLGPSNIASAEETTSTSMDQRLNDEDYRPTDEDITVMRRDILYDLEGVEAKSSSTEDDGDSLNESFVTVASLDSPQRDYYLRSRKSDEGCLAGLTPNILHMLDEDDPVAETATERDAQHFADSFANATAAATNFSSETNDPEEQMYALFIKSICSKSQPSGEDSSLTPNIDGVSLESLAFFFHLLLTFNFATASASNNFSCEMTDPEDEMYAMFIKSIRQPIAATNVSTPQVDANLHDPMLNQNTPSNTFDTDTLMIRQAHQGDLNDSKAITDDDPDFDVMAELEDICYDDLFDELRSDRAVRVSKMEAKELREDTADFLHNDREIFNFETPSDTLPHTGNEMRHKKEKRIVSYPPLPPPPFELQTNERLRRQISMHLQLLCSTLLVCSHRVDLEASVCDTVRITFMDFYSTFKDAEFNPHSYVTNLHELDDTFSSAHVFMSEFAGLSIFPRPPRINPNSAFNPPLIPLPFNALDFILRSPIWAYPQLLPRGLASRPHTLSKKFFTDDEDSLLVLGLANIIEFAPHKFQLFLKTLNCGEKIKPTKRSEKTDTRKSKVYSYIRKTLIPTKSTVQLQNRKNYIENDIRKDKFGVRRSSNSSLYLLLCDLTSGNFSDLEAQRGLLRLCVSNFASRTISGSSMNQEGGGNLGMVQIGSIFSRPACWKKLPPEYGQCCMALHKQVVVGHTGAPQPTIEALLPKNLLVVKGMQNFFLEAMLTWWSTTESVKTIERERGGKEEGDCLIVREGRASEGQAPVAFDRTPSIPQSSNTGLPNAIPAVLSASHQQTTQIVVANTVSPVLVPTLYISVFYFICVHHCVLRAVLSILCQMPVPSTQLQQQSVPVGFISNVVTTQTIPPTPQSAFMVSQTTPIVASDKTTPPMEPTPTPYFRPILAKPPPPKKLLISRPNAGHATHSRQKTPNKVAATSAESTAKQSPSFLPQVGKTISSFHVVLDRGLRGLTPPACTSDSSDTARLLRRCRRESPAWLPNVPKAITVADESDVLRARCLLDRIHFHLGRQVYTQVVLALRVDPPSLEGILHLLSPSRPLWEEFIDLCLTPGQARSLHLYPTYAHLRRVGEIHSLLKASLPRATRLWARLRKLADARESEELRIPATDGAPSLSDSLLRRPKKRRRRRRRRLSGEEQEEEKQKPAIDVYRSAWSLLETALKDRYTLHAQTAISLDPMQKPYSNFPQTFEVLDTLARKKISTMGIEPSLINLLQNDNAGTLPTPLPRLVDDPSIVGTSQWETSTELSSNAPTTAKSKAANRCPCPCHIGKAVKAEIPQSQTSYQNPGGRSAAKADSLGMRHCIRCSLRVQQGVLYVDECNFHLNHVKITWPEGFVPPSINMNAVSTSSLNNAAPPPCLPTTSATTQQALQALGEYVEFTASSNPQTGEPLVPDLAKRQVSVNFEELVLPQTWKAHDLPAPISTSLAVEQDEEEEEEIEEEADSQGDDDFLFDEPGENSPSFFQPPPIEVDDEACFNTEAFYQRYEETDDTEDGIENANNSKKKRKVMVAIPSSSVTRRQQRTLNASEEVETEATWSMAEDRKLLEYFNGIDRCTASHFRDLAAEWPQRSPQELAARFKYLMLVAYGEDCTIDDLTKSLEQDRSKDGGSET</sequence>
<proteinExistence type="predicted"/>
<evidence type="ECO:0000313" key="3">
    <source>
        <dbReference type="Proteomes" id="UP000274504"/>
    </source>
</evidence>
<feature type="compositionally biased region" description="Acidic residues" evidence="1">
    <location>
        <begin position="1579"/>
        <end position="1606"/>
    </location>
</feature>
<feature type="region of interest" description="Disordered" evidence="1">
    <location>
        <begin position="100"/>
        <end position="124"/>
    </location>
</feature>
<feature type="compositionally biased region" description="Polar residues" evidence="1">
    <location>
        <begin position="1071"/>
        <end position="1083"/>
    </location>
</feature>
<feature type="compositionally biased region" description="Basic residues" evidence="1">
    <location>
        <begin position="1271"/>
        <end position="1283"/>
    </location>
</feature>
<dbReference type="EMBL" id="UYSG01000947">
    <property type="protein sequence ID" value="VDL29449.1"/>
    <property type="molecule type" value="Genomic_DNA"/>
</dbReference>
<feature type="compositionally biased region" description="Polar residues" evidence="1">
    <location>
        <begin position="152"/>
        <end position="166"/>
    </location>
</feature>
<dbReference type="Proteomes" id="UP000274504">
    <property type="component" value="Unassembled WGS sequence"/>
</dbReference>
<feature type="region of interest" description="Disordered" evidence="1">
    <location>
        <begin position="1049"/>
        <end position="1083"/>
    </location>
</feature>
<feature type="region of interest" description="Disordered" evidence="1">
    <location>
        <begin position="1576"/>
        <end position="1616"/>
    </location>
</feature>
<reference evidence="2 3" key="2">
    <citation type="submission" date="2018-11" db="EMBL/GenBank/DDBJ databases">
        <authorList>
            <consortium name="Pathogen Informatics"/>
        </authorList>
    </citation>
    <scope>NUCLEOTIDE SEQUENCE [LARGE SCALE GENOMIC DNA]</scope>
</reference>
<dbReference type="OrthoDB" id="6257037at2759"/>
<name>A0A0R3SEP7_HYMDI</name>
<dbReference type="STRING" id="6216.A0A0R3SEP7"/>
<evidence type="ECO:0000256" key="1">
    <source>
        <dbReference type="SAM" id="MobiDB-lite"/>
    </source>
</evidence>
<protein>
    <submittedName>
        <fullName evidence="4">XPGI domain-containing protein</fullName>
    </submittedName>
</protein>
<dbReference type="WBParaSite" id="HDID_0000325501-mRNA-1">
    <property type="protein sequence ID" value="HDID_0000325501-mRNA-1"/>
    <property type="gene ID" value="HDID_0000325501"/>
</dbReference>
<feature type="region of interest" description="Disordered" evidence="1">
    <location>
        <begin position="1256"/>
        <end position="1295"/>
    </location>
</feature>
<gene>
    <name evidence="2" type="ORF">HDID_LOCUS3253</name>
</gene>